<reference evidence="2 3" key="1">
    <citation type="submission" date="2019-08" db="EMBL/GenBank/DDBJ databases">
        <title>Archangium and Cystobacter genomes.</title>
        <authorList>
            <person name="Chen I.-C.K."/>
            <person name="Wielgoss S."/>
        </authorList>
    </citation>
    <scope>NUCLEOTIDE SEQUENCE [LARGE SCALE GENOMIC DNA]</scope>
    <source>
        <strain evidence="2 3">Cbm 6</strain>
    </source>
</reference>
<dbReference type="InterPro" id="IPR011990">
    <property type="entry name" value="TPR-like_helical_dom_sf"/>
</dbReference>
<evidence type="ECO:0000313" key="3">
    <source>
        <dbReference type="Proteomes" id="UP001611383"/>
    </source>
</evidence>
<dbReference type="PROSITE" id="PS51257">
    <property type="entry name" value="PROKAR_LIPOPROTEIN"/>
    <property type="match status" value="1"/>
</dbReference>
<protein>
    <recommendedName>
        <fullName evidence="4">TPR domain protein</fullName>
    </recommendedName>
</protein>
<dbReference type="Gene3D" id="1.25.40.10">
    <property type="entry name" value="Tetratricopeptide repeat domain"/>
    <property type="match status" value="1"/>
</dbReference>
<sequence>MSLFRCHRAGPWAMLALTGLMLLSGCAGDYIARTRGLRTAYESESYDRALAELESVAQHDSGKDTLLVLLDRGMVLHAAGRWQDSIQVLAEADRLSAELDVVSVSEEAGALLTNERERAYRGEDFEKLMISVLQALNYAQLGQDEEALVEVRRVNERLAKMISDENKPYEQLAIARYIGGVLYEDQREWDSAYIDYAKALELEPRLGGLAEPLLRLAKKTGRLDEYEQLVQRFPDVAHEPLGPDEGQVIVVVEAGLSPEKEPADRRMDTQDIIQVPVYRDRGSPAQAKVWVEDRAQQRTVTVTSLADVAKVHLNERIGRMLAKQVAGVALKAGLAAGAGALTKSKELGALTFLVLNAMNQPDLRSWLSLPAEFQLARFRLSAGRHTVHVDAAGLRTTREVEVKPGRVHVVVVRSYY</sequence>
<dbReference type="RefSeq" id="WP_395819129.1">
    <property type="nucleotide sequence ID" value="NZ_CP043494.1"/>
</dbReference>
<evidence type="ECO:0000313" key="2">
    <source>
        <dbReference type="EMBL" id="WNG45071.1"/>
    </source>
</evidence>
<evidence type="ECO:0008006" key="4">
    <source>
        <dbReference type="Google" id="ProtNLM"/>
    </source>
</evidence>
<proteinExistence type="predicted"/>
<gene>
    <name evidence="2" type="ORF">F0U60_13880</name>
</gene>
<dbReference type="EMBL" id="CP043494">
    <property type="protein sequence ID" value="WNG45071.1"/>
    <property type="molecule type" value="Genomic_DNA"/>
</dbReference>
<dbReference type="SUPFAM" id="SSF48452">
    <property type="entry name" value="TPR-like"/>
    <property type="match status" value="1"/>
</dbReference>
<organism evidence="2 3">
    <name type="scientific">Archangium minus</name>
    <dbReference type="NCBI Taxonomy" id="83450"/>
    <lineage>
        <taxon>Bacteria</taxon>
        <taxon>Pseudomonadati</taxon>
        <taxon>Myxococcota</taxon>
        <taxon>Myxococcia</taxon>
        <taxon>Myxococcales</taxon>
        <taxon>Cystobacterineae</taxon>
        <taxon>Archangiaceae</taxon>
        <taxon>Archangium</taxon>
    </lineage>
</organism>
<keyword evidence="3" id="KW-1185">Reference proteome</keyword>
<feature type="repeat" description="TPR" evidence="1">
    <location>
        <begin position="173"/>
        <end position="206"/>
    </location>
</feature>
<evidence type="ECO:0000256" key="1">
    <source>
        <dbReference type="PROSITE-ProRule" id="PRU00339"/>
    </source>
</evidence>
<accession>A0ABY9WQR9</accession>
<name>A0ABY9WQR9_9BACT</name>
<dbReference type="Proteomes" id="UP001611383">
    <property type="component" value="Chromosome"/>
</dbReference>
<keyword evidence="1" id="KW-0802">TPR repeat</keyword>
<dbReference type="PROSITE" id="PS50005">
    <property type="entry name" value="TPR"/>
    <property type="match status" value="1"/>
</dbReference>
<dbReference type="InterPro" id="IPR019734">
    <property type="entry name" value="TPR_rpt"/>
</dbReference>